<evidence type="ECO:0008006" key="3">
    <source>
        <dbReference type="Google" id="ProtNLM"/>
    </source>
</evidence>
<evidence type="ECO:0000313" key="2">
    <source>
        <dbReference type="Proteomes" id="UP001041814"/>
    </source>
</evidence>
<organism evidence="1 2">
    <name type="scientific">Rubrivivax gelatinosus</name>
    <name type="common">Rhodocyclus gelatinosus</name>
    <name type="synonym">Rhodopseudomonas gelatinosa</name>
    <dbReference type="NCBI Taxonomy" id="28068"/>
    <lineage>
        <taxon>Bacteria</taxon>
        <taxon>Pseudomonadati</taxon>
        <taxon>Pseudomonadota</taxon>
        <taxon>Betaproteobacteria</taxon>
        <taxon>Burkholderiales</taxon>
        <taxon>Sphaerotilaceae</taxon>
        <taxon>Rubrivivax</taxon>
    </lineage>
</organism>
<keyword evidence="2" id="KW-1185">Reference proteome</keyword>
<reference evidence="1" key="2">
    <citation type="journal article" date="2020" name="Microorganisms">
        <title>Osmotic Adaptation and Compatible Solute Biosynthesis of Phototrophic Bacteria as Revealed from Genome Analyses.</title>
        <authorList>
            <person name="Imhoff J.F."/>
            <person name="Rahn T."/>
            <person name="Kunzel S."/>
            <person name="Keller A."/>
            <person name="Neulinger S.C."/>
        </authorList>
    </citation>
    <scope>NUCLEOTIDE SEQUENCE</scope>
    <source>
        <strain evidence="1">IM 151</strain>
    </source>
</reference>
<protein>
    <recommendedName>
        <fullName evidence="3">Mth938-like domain-containing protein</fullName>
    </recommendedName>
</protein>
<dbReference type="InterPro" id="IPR007523">
    <property type="entry name" value="NDUFAF3/AAMDC"/>
</dbReference>
<reference evidence="1" key="1">
    <citation type="submission" date="2017-08" db="EMBL/GenBank/DDBJ databases">
        <authorList>
            <person name="Imhoff J.F."/>
            <person name="Rahn T."/>
            <person name="Kuenzel S."/>
            <person name="Neulinger S.C."/>
        </authorList>
    </citation>
    <scope>NUCLEOTIDE SEQUENCE</scope>
    <source>
        <strain evidence="1">IM 151</strain>
    </source>
</reference>
<dbReference type="Gene3D" id="3.40.1230.10">
    <property type="entry name" value="MTH938-like"/>
    <property type="match status" value="1"/>
</dbReference>
<dbReference type="CDD" id="cd05560">
    <property type="entry name" value="Xcc1710_like"/>
    <property type="match status" value="1"/>
</dbReference>
<sequence>MKFQPDRFSGGNVISRHDAGSVWVGATRWRESVIVPWKGELLPWDAAELGALTAEHFARIALLKPELVIFGSGRRMRFVSPALLRPLIERGIGVETMDSAAACRTYNVLAAEEREVVAALVLEGDGA</sequence>
<name>A0ABS1DZR1_RUBGE</name>
<dbReference type="EMBL" id="NRRU01000056">
    <property type="protein sequence ID" value="MBK1714122.1"/>
    <property type="molecule type" value="Genomic_DNA"/>
</dbReference>
<dbReference type="PANTHER" id="PTHR21192">
    <property type="entry name" value="NUCLEAR PROTEIN E3-3"/>
    <property type="match status" value="1"/>
</dbReference>
<evidence type="ECO:0000313" key="1">
    <source>
        <dbReference type="EMBL" id="MBK1714122.1"/>
    </source>
</evidence>
<gene>
    <name evidence="1" type="ORF">CKO43_15210</name>
</gene>
<proteinExistence type="predicted"/>
<dbReference type="PANTHER" id="PTHR21192:SF2">
    <property type="entry name" value="NADH DEHYDROGENASE [UBIQUINONE] 1 ALPHA SUBCOMPLEX ASSEMBLY FACTOR 3"/>
    <property type="match status" value="1"/>
</dbReference>
<accession>A0ABS1DZR1</accession>
<dbReference type="Pfam" id="PF04430">
    <property type="entry name" value="DUF498"/>
    <property type="match status" value="1"/>
</dbReference>
<dbReference type="InterPro" id="IPR036748">
    <property type="entry name" value="MTH938-like_sf"/>
</dbReference>
<comment type="caution">
    <text evidence="1">The sequence shown here is derived from an EMBL/GenBank/DDBJ whole genome shotgun (WGS) entry which is preliminary data.</text>
</comment>
<dbReference type="SUPFAM" id="SSF64076">
    <property type="entry name" value="MTH938-like"/>
    <property type="match status" value="1"/>
</dbReference>
<dbReference type="Proteomes" id="UP001041814">
    <property type="component" value="Unassembled WGS sequence"/>
</dbReference>
<dbReference type="RefSeq" id="WP_200231046.1">
    <property type="nucleotide sequence ID" value="NZ_NRRT01000056.1"/>
</dbReference>